<dbReference type="PROSITE" id="PS51783">
    <property type="entry name" value="PH_BEACH"/>
    <property type="match status" value="1"/>
</dbReference>
<name>A0A0L0GFE9_9EUKA</name>
<evidence type="ECO:0000313" key="7">
    <source>
        <dbReference type="Proteomes" id="UP000054560"/>
    </source>
</evidence>
<dbReference type="RefSeq" id="XP_014160910.1">
    <property type="nucleotide sequence ID" value="XM_014305435.1"/>
</dbReference>
<dbReference type="Gene3D" id="1.10.1540.10">
    <property type="entry name" value="BEACH domain"/>
    <property type="match status" value="1"/>
</dbReference>
<dbReference type="Gene3D" id="2.30.29.30">
    <property type="entry name" value="Pleckstrin-homology domain (PH domain)/Phosphotyrosine-binding domain (PTB)"/>
    <property type="match status" value="1"/>
</dbReference>
<evidence type="ECO:0000259" key="5">
    <source>
        <dbReference type="PROSITE" id="PS51783"/>
    </source>
</evidence>
<dbReference type="InterPro" id="IPR011993">
    <property type="entry name" value="PH-like_dom_sf"/>
</dbReference>
<feature type="compositionally biased region" description="Acidic residues" evidence="3">
    <location>
        <begin position="261"/>
        <end position="278"/>
    </location>
</feature>
<organism evidence="6 7">
    <name type="scientific">Sphaeroforma arctica JP610</name>
    <dbReference type="NCBI Taxonomy" id="667725"/>
    <lineage>
        <taxon>Eukaryota</taxon>
        <taxon>Ichthyosporea</taxon>
        <taxon>Ichthyophonida</taxon>
        <taxon>Sphaeroforma</taxon>
    </lineage>
</organism>
<dbReference type="InterPro" id="IPR023362">
    <property type="entry name" value="PH-BEACH_dom"/>
</dbReference>
<dbReference type="AlphaFoldDB" id="A0A0L0GFE9"/>
<dbReference type="eggNOG" id="KOG1786">
    <property type="taxonomic scope" value="Eukaryota"/>
</dbReference>
<accession>A0A0L0GFE9</accession>
<dbReference type="InterPro" id="IPR051944">
    <property type="entry name" value="BEACH_domain_protein"/>
</dbReference>
<dbReference type="SMART" id="SM01026">
    <property type="entry name" value="Beach"/>
    <property type="match status" value="1"/>
</dbReference>
<dbReference type="InterPro" id="IPR000409">
    <property type="entry name" value="BEACH_dom"/>
</dbReference>
<feature type="domain" description="BEACH" evidence="4">
    <location>
        <begin position="474"/>
        <end position="696"/>
    </location>
</feature>
<keyword evidence="2" id="KW-0677">Repeat</keyword>
<dbReference type="GeneID" id="25901365"/>
<dbReference type="SUPFAM" id="SSF50729">
    <property type="entry name" value="PH domain-like"/>
    <property type="match status" value="1"/>
</dbReference>
<dbReference type="InterPro" id="IPR036372">
    <property type="entry name" value="BEACH_dom_sf"/>
</dbReference>
<proteinExistence type="predicted"/>
<dbReference type="PANTHER" id="PTHR46108:SF4">
    <property type="entry name" value="BLUE CHEESE"/>
    <property type="match status" value="1"/>
</dbReference>
<keyword evidence="1" id="KW-0853">WD repeat</keyword>
<evidence type="ECO:0008006" key="8">
    <source>
        <dbReference type="Google" id="ProtNLM"/>
    </source>
</evidence>
<dbReference type="STRING" id="667725.A0A0L0GFE9"/>
<evidence type="ECO:0000259" key="4">
    <source>
        <dbReference type="PROSITE" id="PS50197"/>
    </source>
</evidence>
<protein>
    <recommendedName>
        <fullName evidence="8">BEACH domain-containing protein</fullName>
    </recommendedName>
</protein>
<keyword evidence="7" id="KW-1185">Reference proteome</keyword>
<feature type="domain" description="BEACH-type PH" evidence="5">
    <location>
        <begin position="291"/>
        <end position="437"/>
    </location>
</feature>
<sequence>MCVSFPPGLHVYVLCVYALSPSFPTHLPSARLLAHSQVSSVREYATVQRRHSRSNVLQQHIRRDTKVQETMHKLRGQTMGTVESIHVYEANMFGKYRQHYVDSQNYISIRANYMFSNLWRERGLYGEEIEQDAYWKLDVIEGPARVRRRLCRNYDFVETYAGLLTDGSSALQSQQNTRAQATATATPDPCETLTQKEQEVISELSELSDFKVFSADTLMRTGAEAESEGRESIEVTGEAEEKGTEEDPQTDSKDGNAPADTAEDEAIGSESDDDTDEDFKEEDMTIMRQLEPGDAIQFCFNCSRIQGLDAVDSVLLLCKRNIYIIDGYRYVYDAATQKSTIMEMAAAVLELGDNYRPIVPKLADNFGATDPEATREVKTEMGDDSGIIKCPYKCVQEVHKRRFLLREVAVEIFSDDGRDHLLAFVKSDRDNVYKKLIHSTVGSFSKSISKGIMDVAGQTLVSAGFRDIAEESKGVFSQLWGERSPTQRWVAGELSNFQYLMWINTWAGRSYNDLTQYPVFPWILADYDSETLDLNDPKTFRDLSKPMGNQTPERAQYYTQRYNNWEDPTGETPPFHYGTHFSSAMIVASYLIRMEPYTQMFLTLQGGHFDHPDRMFHSIKEAWESASRHNTADVKELIPEFFYLPEFLVNSNKFGYVLRVRLPNFFWAAMCVCCISPACSSTQPSFRWIQIDLGVF</sequence>
<dbReference type="PANTHER" id="PTHR46108">
    <property type="entry name" value="BLUE CHEESE"/>
    <property type="match status" value="1"/>
</dbReference>
<gene>
    <name evidence="6" type="ORF">SARC_00861</name>
</gene>
<evidence type="ECO:0000256" key="1">
    <source>
        <dbReference type="ARBA" id="ARBA00022574"/>
    </source>
</evidence>
<evidence type="ECO:0000256" key="2">
    <source>
        <dbReference type="ARBA" id="ARBA00022737"/>
    </source>
</evidence>
<dbReference type="Pfam" id="PF14844">
    <property type="entry name" value="PH_BEACH"/>
    <property type="match status" value="1"/>
</dbReference>
<reference evidence="6 7" key="1">
    <citation type="submission" date="2011-02" db="EMBL/GenBank/DDBJ databases">
        <title>The Genome Sequence of Sphaeroforma arctica JP610.</title>
        <authorList>
            <consortium name="The Broad Institute Genome Sequencing Platform"/>
            <person name="Russ C."/>
            <person name="Cuomo C."/>
            <person name="Young S.K."/>
            <person name="Zeng Q."/>
            <person name="Gargeya S."/>
            <person name="Alvarado L."/>
            <person name="Berlin A."/>
            <person name="Chapman S.B."/>
            <person name="Chen Z."/>
            <person name="Freedman E."/>
            <person name="Gellesch M."/>
            <person name="Goldberg J."/>
            <person name="Griggs A."/>
            <person name="Gujja S."/>
            <person name="Heilman E."/>
            <person name="Heiman D."/>
            <person name="Howarth C."/>
            <person name="Mehta T."/>
            <person name="Neiman D."/>
            <person name="Pearson M."/>
            <person name="Roberts A."/>
            <person name="Saif S."/>
            <person name="Shea T."/>
            <person name="Shenoy N."/>
            <person name="Sisk P."/>
            <person name="Stolte C."/>
            <person name="Sykes S."/>
            <person name="White J."/>
            <person name="Yandava C."/>
            <person name="Burger G."/>
            <person name="Gray M.W."/>
            <person name="Holland P.W.H."/>
            <person name="King N."/>
            <person name="Lang F.B.F."/>
            <person name="Roger A.J."/>
            <person name="Ruiz-Trillo I."/>
            <person name="Haas B."/>
            <person name="Nusbaum C."/>
            <person name="Birren B."/>
        </authorList>
    </citation>
    <scope>NUCLEOTIDE SEQUENCE [LARGE SCALE GENOMIC DNA]</scope>
    <source>
        <strain evidence="6 7">JP610</strain>
    </source>
</reference>
<dbReference type="Proteomes" id="UP000054560">
    <property type="component" value="Unassembled WGS sequence"/>
</dbReference>
<dbReference type="OrthoDB" id="26681at2759"/>
<dbReference type="CDD" id="cd01201">
    <property type="entry name" value="PH_BEACH"/>
    <property type="match status" value="1"/>
</dbReference>
<evidence type="ECO:0000313" key="6">
    <source>
        <dbReference type="EMBL" id="KNC87008.1"/>
    </source>
</evidence>
<dbReference type="EMBL" id="KQ241626">
    <property type="protein sequence ID" value="KNC87008.1"/>
    <property type="molecule type" value="Genomic_DNA"/>
</dbReference>
<feature type="region of interest" description="Disordered" evidence="3">
    <location>
        <begin position="222"/>
        <end position="278"/>
    </location>
</feature>
<dbReference type="PROSITE" id="PS50197">
    <property type="entry name" value="BEACH"/>
    <property type="match status" value="1"/>
</dbReference>
<evidence type="ECO:0000256" key="3">
    <source>
        <dbReference type="SAM" id="MobiDB-lite"/>
    </source>
</evidence>
<dbReference type="SUPFAM" id="SSF81837">
    <property type="entry name" value="BEACH domain"/>
    <property type="match status" value="1"/>
</dbReference>
<dbReference type="Pfam" id="PF02138">
    <property type="entry name" value="Beach"/>
    <property type="match status" value="1"/>
</dbReference>
<dbReference type="CDD" id="cd06071">
    <property type="entry name" value="Beach"/>
    <property type="match status" value="1"/>
</dbReference>